<dbReference type="OrthoDB" id="8672993at2"/>
<dbReference type="Proteomes" id="UP000252357">
    <property type="component" value="Unassembled WGS sequence"/>
</dbReference>
<reference evidence="3 4" key="1">
    <citation type="journal article" date="2018" name="Int. J. Syst. Evol. Microbiol.">
        <title>Parvibium lacunae gen. nov., sp. nov., a new member of the family Alcaligenaceae isolated from a freshwater pond.</title>
        <authorList>
            <person name="Chen W.M."/>
            <person name="Xie P.B."/>
            <person name="Hsu M.Y."/>
            <person name="Sheu S.Y."/>
        </authorList>
    </citation>
    <scope>NUCLEOTIDE SEQUENCE [LARGE SCALE GENOMIC DNA]</scope>
    <source>
        <strain evidence="3 4">KMB9</strain>
    </source>
</reference>
<feature type="compositionally biased region" description="Polar residues" evidence="1">
    <location>
        <begin position="1033"/>
        <end position="1044"/>
    </location>
</feature>
<dbReference type="EMBL" id="QPGB01000002">
    <property type="protein sequence ID" value="RCS58651.1"/>
    <property type="molecule type" value="Genomic_DNA"/>
</dbReference>
<gene>
    <name evidence="3" type="ORF">DU000_07580</name>
</gene>
<dbReference type="SMART" id="SM00912">
    <property type="entry name" value="Haemagg_act"/>
    <property type="match status" value="1"/>
</dbReference>
<dbReference type="RefSeq" id="WP_114402735.1">
    <property type="nucleotide sequence ID" value="NZ_QPGB01000002.1"/>
</dbReference>
<dbReference type="InterPro" id="IPR050909">
    <property type="entry name" value="Bact_Autotransporter_VF"/>
</dbReference>
<protein>
    <submittedName>
        <fullName evidence="3">Filamentous hemagglutinin N-terminal domain-containing protein</fullName>
    </submittedName>
</protein>
<proteinExistence type="predicted"/>
<feature type="region of interest" description="Disordered" evidence="1">
    <location>
        <begin position="1033"/>
        <end position="1066"/>
    </location>
</feature>
<evidence type="ECO:0000256" key="1">
    <source>
        <dbReference type="SAM" id="MobiDB-lite"/>
    </source>
</evidence>
<dbReference type="Pfam" id="PF05860">
    <property type="entry name" value="TPS"/>
    <property type="match status" value="1"/>
</dbReference>
<comment type="caution">
    <text evidence="3">The sequence shown here is derived from an EMBL/GenBank/DDBJ whole genome shotgun (WGS) entry which is preliminary data.</text>
</comment>
<dbReference type="InterPro" id="IPR008638">
    <property type="entry name" value="FhaB/CdiA-like_TPS"/>
</dbReference>
<name>A0A368L4Z0_9BURK</name>
<evidence type="ECO:0000259" key="2">
    <source>
        <dbReference type="SMART" id="SM00912"/>
    </source>
</evidence>
<accession>A0A368L4Z0</accession>
<evidence type="ECO:0000313" key="3">
    <source>
        <dbReference type="EMBL" id="RCS58651.1"/>
    </source>
</evidence>
<dbReference type="PANTHER" id="PTHR12338:SF5">
    <property type="entry name" value="ANTIGEN 43-RELATED"/>
    <property type="match status" value="1"/>
</dbReference>
<organism evidence="3 4">
    <name type="scientific">Parvibium lacunae</name>
    <dbReference type="NCBI Taxonomy" id="1888893"/>
    <lineage>
        <taxon>Bacteria</taxon>
        <taxon>Pseudomonadati</taxon>
        <taxon>Pseudomonadota</taxon>
        <taxon>Betaproteobacteria</taxon>
        <taxon>Burkholderiales</taxon>
        <taxon>Alcaligenaceae</taxon>
        <taxon>Parvibium</taxon>
    </lineage>
</organism>
<evidence type="ECO:0000313" key="4">
    <source>
        <dbReference type="Proteomes" id="UP000252357"/>
    </source>
</evidence>
<dbReference type="Gene3D" id="2.160.20.10">
    <property type="entry name" value="Single-stranded right-handed beta-helix, Pectin lyase-like"/>
    <property type="match status" value="1"/>
</dbReference>
<dbReference type="InterPro" id="IPR011050">
    <property type="entry name" value="Pectin_lyase_fold/virulence"/>
</dbReference>
<dbReference type="AlphaFoldDB" id="A0A368L4Z0"/>
<sequence length="1066" mass="108521">MKSLPISNKLSLRRSLGVFAAVYGLSIGSVLANPSGAQVVHGNVGFSQNGTTLNIHSQSPLSIINWQNFNIGAGERVNIYQGSAGDLSVNRVVGASRSMIDGALWSNGRVLLINPNGLTISQGGSIDVASFTASTLNQSDADILAGRGRFTGSSQAADVLVLGQIRARNGDIYLLGRTIENRGALQAPQGKAILAAGEQIEITGSGLNNIIFKLQNRENQVRNLGSIEAGAAGLFAGSLQHSGQIRATGISQDANGQVVLHAGPAGSVTVTGEVLARNSQQQGGVIHVLGQDITLADQATLDASGALGGGTILVGGDWQGQNTQIQQAERVNIGAQTRLLANATGTGNGGKVVVWSTGQTDFLGQIEARGAGALGRGGQVETSGKTMTIAGRVDTRGPAGAGTWLIDPTILCLAASAGTCNAGETELLQSTLNTNLAMTNVSQSASDYIYSNGNVAIDLQGNGLTLSTYGSGTGTGSQGINLTTTRVVDSSSSANGWLALATSASVRNADITVGDVSARNVYLKTNTGNITGAGTLKTDNLYAHTGSGNVSFSRDDNKIKQFSTMTKDLAYQTLTQGSVGGDITLRSQVDIALGDATASARQVKATGAINVSTVNGADINVKGAVITNSTVQLKADRSLIVESQASITANEPAIITAYGGAQPNTSTQVSTAISLEAKNGISSSGNLQANNGKVLLKTTAGDVTASRIDAGELQIDVVGSASIADLRGVDGVRVYGKATRDLSIQGNTAGAMTLGGSNGESLQADGTLFAKNISTGTLNVTQKVQGNEVTLKTAGGNIYIGEAGSSAQVVAPKLVTIETEGTGSLYVYGNANQQSNLTTTITSGIFARDIDISAANIEVGAGTAGREGAVSISGKNSVKIVARNGGQVSVNGGNSAGSSAVIGSDRGGRVTIAAGGITLSGGSGNRAHAAIGSFIDSDLGFPLGLGTLELNAQSLTLRSNGSDALIVTQRDRLTGTLASSITGQPANYPIFQATHPDRLTNDGVAQMGWLQVSGLLTSQQQQQLAQLIENRTSSLSKGSLNGEQNAEEKKQSRAPIKVGDSDAECR</sequence>
<dbReference type="PANTHER" id="PTHR12338">
    <property type="entry name" value="AUTOTRANSPORTER"/>
    <property type="match status" value="1"/>
</dbReference>
<feature type="domain" description="Filamentous haemagglutinin FhaB/tRNA nuclease CdiA-like TPS" evidence="2">
    <location>
        <begin position="30"/>
        <end position="142"/>
    </location>
</feature>
<dbReference type="InterPro" id="IPR012334">
    <property type="entry name" value="Pectin_lyas_fold"/>
</dbReference>
<keyword evidence="4" id="KW-1185">Reference proteome</keyword>
<dbReference type="SUPFAM" id="SSF51126">
    <property type="entry name" value="Pectin lyase-like"/>
    <property type="match status" value="1"/>
</dbReference>
<dbReference type="NCBIfam" id="TIGR01901">
    <property type="entry name" value="adhes_NPXG"/>
    <property type="match status" value="1"/>
</dbReference>